<reference evidence="2 3" key="1">
    <citation type="journal article" date="2019" name="Emerg. Microbes Infect.">
        <title>Comprehensive subspecies identification of 175 nontuberculous mycobacteria species based on 7547 genomic profiles.</title>
        <authorList>
            <person name="Matsumoto Y."/>
            <person name="Kinjo T."/>
            <person name="Motooka D."/>
            <person name="Nabeya D."/>
            <person name="Jung N."/>
            <person name="Uechi K."/>
            <person name="Horii T."/>
            <person name="Iida T."/>
            <person name="Fujita J."/>
            <person name="Nakamura S."/>
        </authorList>
    </citation>
    <scope>NUCLEOTIDE SEQUENCE [LARGE SCALE GENOMIC DNA]</scope>
    <source>
        <strain evidence="2 3">JCM 30725</strain>
    </source>
</reference>
<evidence type="ECO:0000313" key="3">
    <source>
        <dbReference type="Proteomes" id="UP000465360"/>
    </source>
</evidence>
<sequence length="198" mass="21892">MIDDLPLRWILTGLFVLSGAGFAVSINRRSWTSILSHGLHVVMSIAMAVMVWPQDLQLPTSFPELFFLAGALWFVMTAVLAARAVTQRLVPAYNALTMVAMVWMYAISGPLFPAWLNAEHPHHHHVPGMAMPGDPPPWIDTGNGIWTGIFTIATAVWAYRYLAKPRGTRSWRKRVGSAVQAMMAAGMAIVFASMLFEI</sequence>
<dbReference type="Pfam" id="PF17197">
    <property type="entry name" value="DUF5134"/>
    <property type="match status" value="1"/>
</dbReference>
<name>A0A7I9YYY8_MYCBU</name>
<evidence type="ECO:0000256" key="1">
    <source>
        <dbReference type="SAM" id="Phobius"/>
    </source>
</evidence>
<keyword evidence="1" id="KW-0812">Transmembrane</keyword>
<gene>
    <name evidence="2" type="ORF">MBOU_59860</name>
</gene>
<protein>
    <submittedName>
        <fullName evidence="2">DUF5134 domain-containing protein</fullName>
    </submittedName>
</protein>
<feature type="transmembrane region" description="Helical" evidence="1">
    <location>
        <begin position="92"/>
        <end position="112"/>
    </location>
</feature>
<feature type="transmembrane region" description="Helical" evidence="1">
    <location>
        <begin position="175"/>
        <end position="196"/>
    </location>
</feature>
<feature type="transmembrane region" description="Helical" evidence="1">
    <location>
        <begin position="65"/>
        <end position="85"/>
    </location>
</feature>
<feature type="transmembrane region" description="Helical" evidence="1">
    <location>
        <begin position="144"/>
        <end position="163"/>
    </location>
</feature>
<feature type="transmembrane region" description="Helical" evidence="1">
    <location>
        <begin position="34"/>
        <end position="53"/>
    </location>
</feature>
<accession>A0A7I9YYY8</accession>
<dbReference type="Proteomes" id="UP000465360">
    <property type="component" value="Unassembled WGS sequence"/>
</dbReference>
<keyword evidence="3" id="KW-1185">Reference proteome</keyword>
<dbReference type="RefSeq" id="WP_163719599.1">
    <property type="nucleotide sequence ID" value="NZ_BLKZ01000002.1"/>
</dbReference>
<dbReference type="EMBL" id="BLKZ01000002">
    <property type="protein sequence ID" value="GFG93944.1"/>
    <property type="molecule type" value="Genomic_DNA"/>
</dbReference>
<organism evidence="2 3">
    <name type="scientific">Mycobacterium bourgelatii</name>
    <dbReference type="NCBI Taxonomy" id="1273442"/>
    <lineage>
        <taxon>Bacteria</taxon>
        <taxon>Bacillati</taxon>
        <taxon>Actinomycetota</taxon>
        <taxon>Actinomycetes</taxon>
        <taxon>Mycobacteriales</taxon>
        <taxon>Mycobacteriaceae</taxon>
        <taxon>Mycobacterium</taxon>
    </lineage>
</organism>
<feature type="transmembrane region" description="Helical" evidence="1">
    <location>
        <begin position="6"/>
        <end position="27"/>
    </location>
</feature>
<dbReference type="InterPro" id="IPR033458">
    <property type="entry name" value="DUF5134"/>
</dbReference>
<keyword evidence="1" id="KW-0472">Membrane</keyword>
<evidence type="ECO:0000313" key="2">
    <source>
        <dbReference type="EMBL" id="GFG93944.1"/>
    </source>
</evidence>
<comment type="caution">
    <text evidence="2">The sequence shown here is derived from an EMBL/GenBank/DDBJ whole genome shotgun (WGS) entry which is preliminary data.</text>
</comment>
<dbReference type="AlphaFoldDB" id="A0A7I9YYY8"/>
<proteinExistence type="predicted"/>
<keyword evidence="1" id="KW-1133">Transmembrane helix</keyword>